<reference evidence="1 2" key="1">
    <citation type="submission" date="2014-04" db="EMBL/GenBank/DDBJ databases">
        <title>Genome evolution of avian class.</title>
        <authorList>
            <person name="Zhang G."/>
            <person name="Li C."/>
        </authorList>
    </citation>
    <scope>NUCLEOTIDE SEQUENCE [LARGE SCALE GENOMIC DNA]</scope>
    <source>
        <strain evidence="1">BGI_N331</strain>
    </source>
</reference>
<gene>
    <name evidence="1" type="ORF">N331_11340</name>
</gene>
<accession>A0A091QZH8</accession>
<dbReference type="EMBL" id="KK710419">
    <property type="protein sequence ID" value="KFQ32945.1"/>
    <property type="molecule type" value="Genomic_DNA"/>
</dbReference>
<evidence type="ECO:0000313" key="1">
    <source>
        <dbReference type="EMBL" id="KFQ32945.1"/>
    </source>
</evidence>
<organism evidence="1 2">
    <name type="scientific">Merops nubicus</name>
    <name type="common">Northern carmine bee-eater</name>
    <dbReference type="NCBI Taxonomy" id="57421"/>
    <lineage>
        <taxon>Eukaryota</taxon>
        <taxon>Metazoa</taxon>
        <taxon>Chordata</taxon>
        <taxon>Craniata</taxon>
        <taxon>Vertebrata</taxon>
        <taxon>Euteleostomi</taxon>
        <taxon>Archelosauria</taxon>
        <taxon>Archosauria</taxon>
        <taxon>Dinosauria</taxon>
        <taxon>Saurischia</taxon>
        <taxon>Theropoda</taxon>
        <taxon>Coelurosauria</taxon>
        <taxon>Aves</taxon>
        <taxon>Neognathae</taxon>
        <taxon>Neoaves</taxon>
        <taxon>Telluraves</taxon>
        <taxon>Coraciimorphae</taxon>
        <taxon>Coraciiformes</taxon>
        <taxon>Meropidae</taxon>
        <taxon>Merops</taxon>
    </lineage>
</organism>
<proteinExistence type="predicted"/>
<dbReference type="Proteomes" id="UP000052967">
    <property type="component" value="Unassembled WGS sequence"/>
</dbReference>
<dbReference type="AlphaFoldDB" id="A0A091QZH8"/>
<name>A0A091QZH8_MERNU</name>
<feature type="non-terminal residue" evidence="1">
    <location>
        <position position="171"/>
    </location>
</feature>
<protein>
    <submittedName>
        <fullName evidence="1">Uncharacterized protein</fullName>
    </submittedName>
</protein>
<sequence>QMAGFCPSKVSSSPASSAGGEARVHCLVLLLRKENASHHIAALVKGLMDELAKQGLLGSLDPTVCFHAAPYTKTLLQALGGDLSAVPEPCSIPLDFFSHRTYASDPGMEQVVLLTVVGVDAMKSVGELLHQLLLPGGSKGSWSTGGQDPGFELLALKWLPHLTRRQAREIT</sequence>
<feature type="non-terminal residue" evidence="1">
    <location>
        <position position="1"/>
    </location>
</feature>
<keyword evidence="2" id="KW-1185">Reference proteome</keyword>
<evidence type="ECO:0000313" key="2">
    <source>
        <dbReference type="Proteomes" id="UP000052967"/>
    </source>
</evidence>